<keyword evidence="4 6" id="KW-0928">Hypersensitive response elicitation</keyword>
<comment type="caution">
    <text evidence="8">The sequence shown here is derived from an EMBL/GenBank/DDBJ whole genome shotgun (WGS) entry which is preliminary data.</text>
</comment>
<name>A0A976FMD2_BRELC</name>
<reference evidence="8 9" key="1">
    <citation type="journal article" date="2021" name="Genome Biol.">
        <title>AFLAP: assembly-free linkage analysis pipeline using k-mers from genome sequencing data.</title>
        <authorList>
            <person name="Fletcher K."/>
            <person name="Zhang L."/>
            <person name="Gil J."/>
            <person name="Han R."/>
            <person name="Cavanaugh K."/>
            <person name="Michelmore R."/>
        </authorList>
    </citation>
    <scope>NUCLEOTIDE SEQUENCE [LARGE SCALE GENOMIC DNA]</scope>
    <source>
        <strain evidence="8 9">SF5</strain>
    </source>
</reference>
<keyword evidence="5 6" id="KW-1015">Disulfide bond</keyword>
<keyword evidence="9" id="KW-1185">Reference proteome</keyword>
<evidence type="ECO:0000313" key="9">
    <source>
        <dbReference type="Proteomes" id="UP000294530"/>
    </source>
</evidence>
<evidence type="ECO:0000313" key="8">
    <source>
        <dbReference type="EMBL" id="TDH69368.1"/>
    </source>
</evidence>
<feature type="chain" id="PRO_5037377374" description="Elicitin" evidence="7">
    <location>
        <begin position="22"/>
        <end position="181"/>
    </location>
</feature>
<dbReference type="AlphaFoldDB" id="A0A976FMD2"/>
<accession>A0A976FMD2</accession>
<dbReference type="GeneID" id="94346962"/>
<comment type="similarity">
    <text evidence="2 6">Belongs to the elicitin family.</text>
</comment>
<dbReference type="SMART" id="SM01187">
    <property type="entry name" value="Elicitin"/>
    <property type="match status" value="1"/>
</dbReference>
<gene>
    <name evidence="8" type="ORF">CCR75_003194</name>
</gene>
<dbReference type="OrthoDB" id="127966at2759"/>
<dbReference type="EMBL" id="SHOA02000016">
    <property type="protein sequence ID" value="TDH69368.1"/>
    <property type="molecule type" value="Genomic_DNA"/>
</dbReference>
<evidence type="ECO:0000256" key="6">
    <source>
        <dbReference type="RuleBase" id="RU368111"/>
    </source>
</evidence>
<dbReference type="Proteomes" id="UP000294530">
    <property type="component" value="Unassembled WGS sequence"/>
</dbReference>
<dbReference type="InterPro" id="IPR036470">
    <property type="entry name" value="Elicitin_sf"/>
</dbReference>
<comment type="subcellular location">
    <subcellularLocation>
        <location evidence="1 6">Secreted</location>
    </subcellularLocation>
</comment>
<keyword evidence="3 6" id="KW-0964">Secreted</keyword>
<sequence>MATYTLATLTLFVAFAVIVTAHEGEDHSETTIDLSNECASNVSTSFIDTIDNSSYFSTCVEGTTFNVTSVFDVLNFTEPEFLTFCNSSTCLEPIHRLMGSVDCFITYLGAPRNLSDEISKLHDECHEVLDAANLTMNMDGDSDAMDNSDSTTPGATASNSPTLLITLGSIMSATVIAAFLV</sequence>
<feature type="signal peptide" evidence="7">
    <location>
        <begin position="1"/>
        <end position="21"/>
    </location>
</feature>
<evidence type="ECO:0000256" key="4">
    <source>
        <dbReference type="ARBA" id="ARBA00022978"/>
    </source>
</evidence>
<evidence type="ECO:0000256" key="7">
    <source>
        <dbReference type="SAM" id="SignalP"/>
    </source>
</evidence>
<dbReference type="KEGG" id="blac:94346962"/>
<comment type="function">
    <text evidence="6">Induces local and distal defense responses (incompatible hypersensitive reaction) in plants from the solanaceae and cruciferae families. Elicits leaf necrosis and causes the accumulation of pathogenesis-related proteins. Might interact with the lipidic molecules of the plasma membrane.</text>
</comment>
<evidence type="ECO:0000256" key="1">
    <source>
        <dbReference type="ARBA" id="ARBA00004613"/>
    </source>
</evidence>
<proteinExistence type="inferred from homology"/>
<dbReference type="Pfam" id="PF00964">
    <property type="entry name" value="Elicitin"/>
    <property type="match status" value="1"/>
</dbReference>
<dbReference type="InterPro" id="IPR002200">
    <property type="entry name" value="Elicitin"/>
</dbReference>
<dbReference type="GO" id="GO:0005576">
    <property type="term" value="C:extracellular region"/>
    <property type="evidence" value="ECO:0007669"/>
    <property type="project" value="UniProtKB-SubCell"/>
</dbReference>
<dbReference type="RefSeq" id="XP_067818867.1">
    <property type="nucleotide sequence ID" value="XM_067961291.1"/>
</dbReference>
<keyword evidence="7" id="KW-0732">Signal</keyword>
<protein>
    <recommendedName>
        <fullName evidence="6">Elicitin</fullName>
    </recommendedName>
</protein>
<dbReference type="SUPFAM" id="SSF48647">
    <property type="entry name" value="Fungal elicitin"/>
    <property type="match status" value="1"/>
</dbReference>
<dbReference type="GO" id="GO:0052040">
    <property type="term" value="P:symbiont-mediated perturbation of host programmed cell death"/>
    <property type="evidence" value="ECO:0007669"/>
    <property type="project" value="UniProtKB-UniRule"/>
</dbReference>
<evidence type="ECO:0000256" key="2">
    <source>
        <dbReference type="ARBA" id="ARBA00009544"/>
    </source>
</evidence>
<evidence type="ECO:0000256" key="3">
    <source>
        <dbReference type="ARBA" id="ARBA00022525"/>
    </source>
</evidence>
<organism evidence="8 9">
    <name type="scientific">Bremia lactucae</name>
    <name type="common">Lettuce downy mildew</name>
    <dbReference type="NCBI Taxonomy" id="4779"/>
    <lineage>
        <taxon>Eukaryota</taxon>
        <taxon>Sar</taxon>
        <taxon>Stramenopiles</taxon>
        <taxon>Oomycota</taxon>
        <taxon>Peronosporomycetes</taxon>
        <taxon>Peronosporales</taxon>
        <taxon>Peronosporaceae</taxon>
        <taxon>Bremia</taxon>
    </lineage>
</organism>
<evidence type="ECO:0000256" key="5">
    <source>
        <dbReference type="ARBA" id="ARBA00023157"/>
    </source>
</evidence>